<keyword evidence="1" id="KW-0732">Signal</keyword>
<feature type="signal peptide" evidence="1">
    <location>
        <begin position="1"/>
        <end position="21"/>
    </location>
</feature>
<accession>A0A3A1Y956</accession>
<dbReference type="AlphaFoldDB" id="A0A3A1Y956"/>
<dbReference type="OrthoDB" id="583214at2"/>
<evidence type="ECO:0000256" key="1">
    <source>
        <dbReference type="SAM" id="SignalP"/>
    </source>
</evidence>
<reference evidence="2 3" key="1">
    <citation type="submission" date="2017-08" db="EMBL/GenBank/DDBJ databases">
        <title>Reclassification of Bisgaard taxon 37 and 44.</title>
        <authorList>
            <person name="Christensen H."/>
        </authorList>
    </citation>
    <scope>NUCLEOTIDE SEQUENCE [LARGE SCALE GENOMIC DNA]</scope>
    <source>
        <strain evidence="2 3">B96_4</strain>
    </source>
</reference>
<gene>
    <name evidence="2" type="ORF">CJP74_00725</name>
</gene>
<comment type="caution">
    <text evidence="2">The sequence shown here is derived from an EMBL/GenBank/DDBJ whole genome shotgun (WGS) entry which is preliminary data.</text>
</comment>
<feature type="chain" id="PRO_5017333686" evidence="1">
    <location>
        <begin position="22"/>
        <end position="152"/>
    </location>
</feature>
<dbReference type="EMBL" id="NRJH01000007">
    <property type="protein sequence ID" value="RIY33856.1"/>
    <property type="molecule type" value="Genomic_DNA"/>
</dbReference>
<keyword evidence="3" id="KW-1185">Reference proteome</keyword>
<dbReference type="Proteomes" id="UP000266258">
    <property type="component" value="Unassembled WGS sequence"/>
</dbReference>
<evidence type="ECO:0000313" key="2">
    <source>
        <dbReference type="EMBL" id="RIY33856.1"/>
    </source>
</evidence>
<name>A0A3A1Y956_9GAMM</name>
<organism evidence="2 3">
    <name type="scientific">Psittacicella melopsittaci</name>
    <dbReference type="NCBI Taxonomy" id="2028576"/>
    <lineage>
        <taxon>Bacteria</taxon>
        <taxon>Pseudomonadati</taxon>
        <taxon>Pseudomonadota</taxon>
        <taxon>Gammaproteobacteria</taxon>
        <taxon>Pasteurellales</taxon>
        <taxon>Psittacicellaceae</taxon>
        <taxon>Psittacicella</taxon>
    </lineage>
</organism>
<proteinExistence type="predicted"/>
<sequence>MRYFLLLCLTSLSFLVPQVKAEPLGIFGQGTTRLVFLGCLNCAPDQPLSVWQAYSKFGYMSYDPASVWNPNNRFTGNKSSFSLFNPTCSDNSPEIYGLQTTNYYGRACLDDPSSPYYKYLLLMHEMYKTFSEQGRDTYPQYQERIKQLFGLD</sequence>
<evidence type="ECO:0000313" key="3">
    <source>
        <dbReference type="Proteomes" id="UP000266258"/>
    </source>
</evidence>
<protein>
    <submittedName>
        <fullName evidence="2">Uncharacterized protein</fullName>
    </submittedName>
</protein>
<dbReference type="RefSeq" id="WP_119496363.1">
    <property type="nucleotide sequence ID" value="NZ_NRJH01000007.1"/>
</dbReference>